<dbReference type="Proteomes" id="UP000288102">
    <property type="component" value="Unassembled WGS sequence"/>
</dbReference>
<reference evidence="2" key="1">
    <citation type="journal article" date="2019" name="Syst. Appl. Microbiol.">
        <title>Flavobacterium circumlabens sp. nov. and Flavobacterium cupreum sp. nov., two psychrotrophic species isolated from Antarctic environmental samples.</title>
        <authorList>
            <person name="Kralova S."/>
            <person name="Busse H.-J."/>
            <person name="Svec P."/>
            <person name="Maslanova I."/>
            <person name="Stankova E."/>
            <person name="Bartak M."/>
            <person name="Sedlacek I."/>
        </authorList>
    </citation>
    <scope>NUCLEOTIDE SEQUENCE [LARGE SCALE GENOMIC DNA]</scope>
    <source>
        <strain evidence="2">CCM 8825</strain>
    </source>
</reference>
<gene>
    <name evidence="1" type="ORF">D0817_13510</name>
</gene>
<accession>A0A434A5L2</accession>
<evidence type="ECO:0000313" key="2">
    <source>
        <dbReference type="Proteomes" id="UP000288102"/>
    </source>
</evidence>
<keyword evidence="2" id="KW-1185">Reference proteome</keyword>
<evidence type="ECO:0000313" key="1">
    <source>
        <dbReference type="EMBL" id="RUT69636.1"/>
    </source>
</evidence>
<dbReference type="EMBL" id="QWDM01000008">
    <property type="protein sequence ID" value="RUT69636.1"/>
    <property type="molecule type" value="Genomic_DNA"/>
</dbReference>
<protein>
    <submittedName>
        <fullName evidence="1">Uncharacterized protein</fullName>
    </submittedName>
</protein>
<comment type="caution">
    <text evidence="1">The sequence shown here is derived from an EMBL/GenBank/DDBJ whole genome shotgun (WGS) entry which is preliminary data.</text>
</comment>
<dbReference type="AlphaFoldDB" id="A0A434A5L2"/>
<proteinExistence type="predicted"/>
<sequence length="92" mass="10309">MGLVNGLLKMSIVTFPVVETTGYIPNIARENIACGFNRRTTSISLSIIDLVSGLLKMPIDTFPVVETTGYIPNIAREKYCLRFQPHDDNYFP</sequence>
<organism evidence="1 2">
    <name type="scientific">Flavobacterium cupreum</name>
    <dbReference type="NCBI Taxonomy" id="2133766"/>
    <lineage>
        <taxon>Bacteria</taxon>
        <taxon>Pseudomonadati</taxon>
        <taxon>Bacteroidota</taxon>
        <taxon>Flavobacteriia</taxon>
        <taxon>Flavobacteriales</taxon>
        <taxon>Flavobacteriaceae</taxon>
        <taxon>Flavobacterium</taxon>
    </lineage>
</organism>
<name>A0A434A5L2_9FLAO</name>